<gene>
    <name evidence="4" type="ORF">KL86APRO_11052</name>
</gene>
<dbReference type="PANTHER" id="PTHR33371">
    <property type="entry name" value="INTERMEMBRANE PHOSPHOLIPID TRANSPORT SYSTEM BINDING PROTEIN MLAD-RELATED"/>
    <property type="match status" value="1"/>
</dbReference>
<accession>A0A212JH61</accession>
<protein>
    <recommendedName>
        <fullName evidence="3">Mce/MlaD domain-containing protein</fullName>
    </recommendedName>
</protein>
<evidence type="ECO:0000313" key="4">
    <source>
        <dbReference type="EMBL" id="SBV98757.1"/>
    </source>
</evidence>
<dbReference type="InterPro" id="IPR003399">
    <property type="entry name" value="Mce/MlaD"/>
</dbReference>
<evidence type="ECO:0000259" key="3">
    <source>
        <dbReference type="Pfam" id="PF02470"/>
    </source>
</evidence>
<feature type="compositionally biased region" description="Low complexity" evidence="1">
    <location>
        <begin position="164"/>
        <end position="182"/>
    </location>
</feature>
<feature type="domain" description="Mce/MlaD" evidence="3">
    <location>
        <begin position="36"/>
        <end position="113"/>
    </location>
</feature>
<dbReference type="AlphaFoldDB" id="A0A212JH61"/>
<evidence type="ECO:0000256" key="2">
    <source>
        <dbReference type="SAM" id="Phobius"/>
    </source>
</evidence>
<feature type="transmembrane region" description="Helical" evidence="2">
    <location>
        <begin position="9"/>
        <end position="28"/>
    </location>
</feature>
<feature type="region of interest" description="Disordered" evidence="1">
    <location>
        <begin position="163"/>
        <end position="182"/>
    </location>
</feature>
<dbReference type="Pfam" id="PF02470">
    <property type="entry name" value="MlaD"/>
    <property type="match status" value="1"/>
</dbReference>
<dbReference type="PANTHER" id="PTHR33371:SF4">
    <property type="entry name" value="INTERMEMBRANE PHOSPHOLIPID TRANSPORT SYSTEM BINDING PROTEIN MLAD"/>
    <property type="match status" value="1"/>
</dbReference>
<evidence type="ECO:0000256" key="1">
    <source>
        <dbReference type="SAM" id="MobiDB-lite"/>
    </source>
</evidence>
<keyword evidence="2" id="KW-0812">Transmembrane</keyword>
<name>A0A212JH61_9PROT</name>
<dbReference type="EMBL" id="FLUO01000001">
    <property type="protein sequence ID" value="SBV98757.1"/>
    <property type="molecule type" value="Genomic_DNA"/>
</dbReference>
<reference evidence="4" key="1">
    <citation type="submission" date="2016-04" db="EMBL/GenBank/DDBJ databases">
        <authorList>
            <person name="Evans L.H."/>
            <person name="Alamgir A."/>
            <person name="Owens N."/>
            <person name="Weber N.D."/>
            <person name="Virtaneva K."/>
            <person name="Barbian K."/>
            <person name="Babar A."/>
            <person name="Rosenke K."/>
        </authorList>
    </citation>
    <scope>NUCLEOTIDE SEQUENCE</scope>
    <source>
        <strain evidence="4">86</strain>
    </source>
</reference>
<keyword evidence="2" id="KW-0472">Membrane</keyword>
<organism evidence="4">
    <name type="scientific">uncultured Alphaproteobacteria bacterium</name>
    <dbReference type="NCBI Taxonomy" id="91750"/>
    <lineage>
        <taxon>Bacteria</taxon>
        <taxon>Pseudomonadati</taxon>
        <taxon>Pseudomonadota</taxon>
        <taxon>Alphaproteobacteria</taxon>
        <taxon>environmental samples</taxon>
    </lineage>
</organism>
<sequence length="182" mass="18816">MHFGEREDIGLGVLVCLIGGLMLTWLHGRDATPASDGYPLYAGFSRSDGLVEGAAVRLAGIDVGVVGGMELQGAFQSRATLMIDNGIAVPADTAAVIHTDGLFGAKYVELEPGGAADMLASGDSISFTQDSLIVEDLLDRLVAMAKAKQAKCADALDDTETARAPAPHAAVPAPLLPIDKKD</sequence>
<keyword evidence="2" id="KW-1133">Transmembrane helix</keyword>
<dbReference type="InterPro" id="IPR052336">
    <property type="entry name" value="MlaD_Phospholipid_Transporter"/>
</dbReference>
<proteinExistence type="predicted"/>